<dbReference type="Pfam" id="PF13385">
    <property type="entry name" value="Laminin_G_3"/>
    <property type="match status" value="1"/>
</dbReference>
<dbReference type="PROSITE" id="PS50853">
    <property type="entry name" value="FN3"/>
    <property type="match status" value="1"/>
</dbReference>
<dbReference type="STRING" id="112903.SAMN04490178_105210"/>
<sequence length="379" mass="40869">MAYEVDQYTVSLLHFEDGIKDETGKVWSIKNNGVAITGTQAKVGNASAYFSAVGGIFADATDDVAFNTGDFTIDFWLYLLGGNYNPSYGNVITFFDSRSAPGTEPIAIFFNSNDSIIFNVPNKSITSSANVIIKNQWVHIACVRNNGIGTIFVNGKSVGSGDLSSVISKFPLYVGGDGNPRNSTGAMRGYLDEFRISNIARWTEDFTPPGTVVAPNAPTQLTATPGDSQVTLNWAAVTGATGYNVKRSTTAGGPYETIATSVSGASYVDTNVVNGTTYYYVVTTINADGESANSNEASATPQAAPVEEGQGLLLITLLDSSEREYKLPISKINKFIQWINQTTNIDNNCYTFDNIIDGSKEYLLYEKIISFKVMPLSEE</sequence>
<dbReference type="InterPro" id="IPR013783">
    <property type="entry name" value="Ig-like_fold"/>
</dbReference>
<dbReference type="CDD" id="cd00063">
    <property type="entry name" value="FN3"/>
    <property type="match status" value="1"/>
</dbReference>
<dbReference type="SUPFAM" id="SSF49899">
    <property type="entry name" value="Concanavalin A-like lectins/glucanases"/>
    <property type="match status" value="1"/>
</dbReference>
<dbReference type="EMBL" id="FODY01000005">
    <property type="protein sequence ID" value="SEO82765.1"/>
    <property type="molecule type" value="Genomic_DNA"/>
</dbReference>
<dbReference type="RefSeq" id="WP_091745002.1">
    <property type="nucleotide sequence ID" value="NZ_FODY01000005.1"/>
</dbReference>
<dbReference type="InterPro" id="IPR003961">
    <property type="entry name" value="FN3_dom"/>
</dbReference>
<organism evidence="2 3">
    <name type="scientific">Propionispora vibrioides</name>
    <dbReference type="NCBI Taxonomy" id="112903"/>
    <lineage>
        <taxon>Bacteria</taxon>
        <taxon>Bacillati</taxon>
        <taxon>Bacillota</taxon>
        <taxon>Negativicutes</taxon>
        <taxon>Selenomonadales</taxon>
        <taxon>Sporomusaceae</taxon>
        <taxon>Propionispora</taxon>
    </lineage>
</organism>
<reference evidence="2 3" key="1">
    <citation type="submission" date="2016-10" db="EMBL/GenBank/DDBJ databases">
        <authorList>
            <person name="de Groot N.N."/>
        </authorList>
    </citation>
    <scope>NUCLEOTIDE SEQUENCE [LARGE SCALE GENOMIC DNA]</scope>
    <source>
        <strain evidence="2 3">DSM 13305</strain>
    </source>
</reference>
<dbReference type="AlphaFoldDB" id="A0A1H8SW64"/>
<dbReference type="OrthoDB" id="1681409at2"/>
<dbReference type="Gene3D" id="2.60.120.200">
    <property type="match status" value="1"/>
</dbReference>
<evidence type="ECO:0000259" key="1">
    <source>
        <dbReference type="PROSITE" id="PS50853"/>
    </source>
</evidence>
<evidence type="ECO:0000313" key="2">
    <source>
        <dbReference type="EMBL" id="SEO82765.1"/>
    </source>
</evidence>
<gene>
    <name evidence="2" type="ORF">SAMN04490178_105210</name>
</gene>
<proteinExistence type="predicted"/>
<protein>
    <submittedName>
        <fullName evidence="2">Fibronectin type III domain-containing protein</fullName>
    </submittedName>
</protein>
<feature type="domain" description="Fibronectin type-III" evidence="1">
    <location>
        <begin position="214"/>
        <end position="304"/>
    </location>
</feature>
<evidence type="ECO:0000313" key="3">
    <source>
        <dbReference type="Proteomes" id="UP000198847"/>
    </source>
</evidence>
<name>A0A1H8SW64_9FIRM</name>
<keyword evidence="3" id="KW-1185">Reference proteome</keyword>
<dbReference type="Proteomes" id="UP000198847">
    <property type="component" value="Unassembled WGS sequence"/>
</dbReference>
<dbReference type="SMART" id="SM00060">
    <property type="entry name" value="FN3"/>
    <property type="match status" value="1"/>
</dbReference>
<accession>A0A1H8SW64</accession>
<dbReference type="Gene3D" id="2.60.40.10">
    <property type="entry name" value="Immunoglobulins"/>
    <property type="match status" value="1"/>
</dbReference>
<dbReference type="InterPro" id="IPR036116">
    <property type="entry name" value="FN3_sf"/>
</dbReference>
<dbReference type="SUPFAM" id="SSF49265">
    <property type="entry name" value="Fibronectin type III"/>
    <property type="match status" value="1"/>
</dbReference>
<dbReference type="InterPro" id="IPR013320">
    <property type="entry name" value="ConA-like_dom_sf"/>
</dbReference>